<organism evidence="2">
    <name type="scientific">Chelativorans sp. (strain BNC1)</name>
    <dbReference type="NCBI Taxonomy" id="266779"/>
    <lineage>
        <taxon>Bacteria</taxon>
        <taxon>Pseudomonadati</taxon>
        <taxon>Pseudomonadota</taxon>
        <taxon>Alphaproteobacteria</taxon>
        <taxon>Hyphomicrobiales</taxon>
        <taxon>Phyllobacteriaceae</taxon>
        <taxon>Chelativorans</taxon>
    </lineage>
</organism>
<evidence type="ECO:0000259" key="1">
    <source>
        <dbReference type="Pfam" id="PF01507"/>
    </source>
</evidence>
<protein>
    <submittedName>
        <fullName evidence="2">Phosphoadenosine phosphosulfate reductase</fullName>
    </submittedName>
</protein>
<reference evidence="2" key="1">
    <citation type="submission" date="2006-06" db="EMBL/GenBank/DDBJ databases">
        <title>Complete sequence of chromosome of Chelativorans sp. BNC1.</title>
        <authorList>
            <consortium name="US DOE Joint Genome Institute"/>
            <person name="Copeland A."/>
            <person name="Lucas S."/>
            <person name="Lapidus A."/>
            <person name="Barry K."/>
            <person name="Detter J.C."/>
            <person name="Glavina del Rio T."/>
            <person name="Hammon N."/>
            <person name="Israni S."/>
            <person name="Dalin E."/>
            <person name="Tice H."/>
            <person name="Pitluck S."/>
            <person name="Chertkov O."/>
            <person name="Brettin T."/>
            <person name="Bruce D."/>
            <person name="Han C."/>
            <person name="Tapia R."/>
            <person name="Gilna P."/>
            <person name="Schmutz J."/>
            <person name="Larimer F."/>
            <person name="Land M."/>
            <person name="Hauser L."/>
            <person name="Kyrpides N."/>
            <person name="Mikhailova N."/>
            <person name="Richardson P."/>
        </authorList>
    </citation>
    <scope>NUCLEOTIDE SEQUENCE</scope>
    <source>
        <strain evidence="2">BNC1</strain>
    </source>
</reference>
<dbReference type="HOGENOM" id="CLU_027799_2_0_5"/>
<dbReference type="KEGG" id="mes:Meso_2353"/>
<dbReference type="Gene3D" id="3.40.50.620">
    <property type="entry name" value="HUPs"/>
    <property type="match status" value="1"/>
</dbReference>
<sequence>MGALRSRANANWVVAFSGGKDSTAALKVLLAAYRHSGLQALNLTVIYCDTGVENPVLDLYVKSALERISEELKELGPTFKTQILKAPVQDRYFVRVIGRGYPPPTNSFRWCTTGLRIRPVSHFIEAQNPKNTVVVLGLRRSESQQRDRTLNDAPGGRWQKQREGNKDYDLFLPILDLGVPEVWDTIFWLSKPRSIDPTALQDLYRDASGECPVIRAPQAPPCASGRFGCWTCTVVRQDRSAKKLIEAGYSKLQPYFEFRAWLSEIRNDPVMRWPKRRNGAAGMGPFTLDARREILERLNQLEVATRTEILDSEERGAIAGLWRLDHYPRLAFRDV</sequence>
<dbReference type="STRING" id="266779.Meso_2353"/>
<dbReference type="SUPFAM" id="SSF52402">
    <property type="entry name" value="Adenine nucleotide alpha hydrolases-like"/>
    <property type="match status" value="1"/>
</dbReference>
<dbReference type="AlphaFoldDB" id="Q11FT5"/>
<evidence type="ECO:0000313" key="2">
    <source>
        <dbReference type="EMBL" id="ABG63740.1"/>
    </source>
</evidence>
<feature type="domain" description="Phosphoadenosine phosphosulphate reductase" evidence="1">
    <location>
        <begin position="12"/>
        <end position="186"/>
    </location>
</feature>
<dbReference type="GO" id="GO:0003824">
    <property type="term" value="F:catalytic activity"/>
    <property type="evidence" value="ECO:0007669"/>
    <property type="project" value="InterPro"/>
</dbReference>
<dbReference type="EMBL" id="CP000390">
    <property type="protein sequence ID" value="ABG63740.1"/>
    <property type="molecule type" value="Genomic_DNA"/>
</dbReference>
<dbReference type="eggNOG" id="COG0175">
    <property type="taxonomic scope" value="Bacteria"/>
</dbReference>
<dbReference type="InterPro" id="IPR050128">
    <property type="entry name" value="Sulfate_adenylyltrnsfr_sub2"/>
</dbReference>
<dbReference type="Pfam" id="PF01507">
    <property type="entry name" value="PAPS_reduct"/>
    <property type="match status" value="1"/>
</dbReference>
<dbReference type="PANTHER" id="PTHR43196:SF2">
    <property type="entry name" value="PHOSPHOADENOSINE PHOSPHOSULFATE REDUCTASE"/>
    <property type="match status" value="1"/>
</dbReference>
<dbReference type="PANTHER" id="PTHR43196">
    <property type="entry name" value="SULFATE ADENYLYLTRANSFERASE SUBUNIT 2"/>
    <property type="match status" value="1"/>
</dbReference>
<proteinExistence type="predicted"/>
<name>Q11FT5_CHESB</name>
<dbReference type="InterPro" id="IPR002500">
    <property type="entry name" value="PAPS_reduct_dom"/>
</dbReference>
<gene>
    <name evidence="2" type="ordered locus">Meso_2353</name>
</gene>
<dbReference type="InterPro" id="IPR014729">
    <property type="entry name" value="Rossmann-like_a/b/a_fold"/>
</dbReference>
<accession>Q11FT5</accession>